<evidence type="ECO:0000256" key="2">
    <source>
        <dbReference type="ARBA" id="ARBA00012925"/>
    </source>
</evidence>
<dbReference type="AlphaFoldDB" id="A0A7Y9DNN7"/>
<evidence type="ECO:0000256" key="1">
    <source>
        <dbReference type="ARBA" id="ARBA00006217"/>
    </source>
</evidence>
<dbReference type="Proteomes" id="UP000521922">
    <property type="component" value="Unassembled WGS sequence"/>
</dbReference>
<keyword evidence="4 7" id="KW-0862">Zinc</keyword>
<dbReference type="GO" id="GO:0004089">
    <property type="term" value="F:carbonate dehydratase activity"/>
    <property type="evidence" value="ECO:0007669"/>
    <property type="project" value="UniProtKB-EC"/>
</dbReference>
<dbReference type="InterPro" id="IPR036874">
    <property type="entry name" value="Carbonic_anhydrase_sf"/>
</dbReference>
<name>A0A7Y9DNN7_9ACTN</name>
<dbReference type="EMBL" id="JACCBB010000001">
    <property type="protein sequence ID" value="NYD23863.1"/>
    <property type="molecule type" value="Genomic_DNA"/>
</dbReference>
<sequence>MSPVDPFADVLTANAAYAETFVDDGRPGLAGVGLAVITCMDSRISPLEMLGLAKGDAKILRNAGARVTEDTLRTLVLAHYLLGVDRVLLLAHTDCGMTKNTDAAVHAKVLAEGVDTRSIDFRTISDQRATLVHDVQRIRSWPFLPPTMPVAGGVYDVRTGAIEMVVGADVTAEDAPRG</sequence>
<comment type="function">
    <text evidence="5">Catalyzes the reversible hydration of carbon dioxide to form bicarbonate.</text>
</comment>
<evidence type="ECO:0000256" key="5">
    <source>
        <dbReference type="ARBA" id="ARBA00024993"/>
    </source>
</evidence>
<dbReference type="PANTHER" id="PTHR43175:SF3">
    <property type="entry name" value="CARBON DISULFIDE HYDROLASE"/>
    <property type="match status" value="1"/>
</dbReference>
<proteinExistence type="inferred from homology"/>
<comment type="similarity">
    <text evidence="1">Belongs to the beta-class carbonic anhydrase family.</text>
</comment>
<dbReference type="RefSeq" id="WP_179753890.1">
    <property type="nucleotide sequence ID" value="NZ_BAAAGN010000003.1"/>
</dbReference>
<evidence type="ECO:0000313" key="8">
    <source>
        <dbReference type="EMBL" id="NYD23863.1"/>
    </source>
</evidence>
<keyword evidence="8" id="KW-0456">Lyase</keyword>
<feature type="binding site" evidence="7">
    <location>
        <position position="41"/>
    </location>
    <ligand>
        <name>Zn(2+)</name>
        <dbReference type="ChEBI" id="CHEBI:29105"/>
    </ligand>
</feature>
<dbReference type="GO" id="GO:0008270">
    <property type="term" value="F:zinc ion binding"/>
    <property type="evidence" value="ECO:0007669"/>
    <property type="project" value="InterPro"/>
</dbReference>
<dbReference type="EC" id="4.2.1.1" evidence="2"/>
<gene>
    <name evidence="8" type="ORF">BJ968_003403</name>
</gene>
<dbReference type="SUPFAM" id="SSF53056">
    <property type="entry name" value="beta-carbonic anhydrase, cab"/>
    <property type="match status" value="1"/>
</dbReference>
<evidence type="ECO:0000313" key="9">
    <source>
        <dbReference type="Proteomes" id="UP000521922"/>
    </source>
</evidence>
<comment type="caution">
    <text evidence="8">The sequence shown here is derived from an EMBL/GenBank/DDBJ whole genome shotgun (WGS) entry which is preliminary data.</text>
</comment>
<accession>A0A7Y9DNN7</accession>
<feature type="binding site" evidence="7">
    <location>
        <position position="92"/>
    </location>
    <ligand>
        <name>Zn(2+)</name>
        <dbReference type="ChEBI" id="CHEBI:29105"/>
    </ligand>
</feature>
<dbReference type="CDD" id="cd03379">
    <property type="entry name" value="beta_CA_cladeD"/>
    <property type="match status" value="1"/>
</dbReference>
<dbReference type="Pfam" id="PF00484">
    <property type="entry name" value="Pro_CA"/>
    <property type="match status" value="1"/>
</dbReference>
<keyword evidence="9" id="KW-1185">Reference proteome</keyword>
<evidence type="ECO:0000256" key="4">
    <source>
        <dbReference type="ARBA" id="ARBA00022833"/>
    </source>
</evidence>
<evidence type="ECO:0000256" key="6">
    <source>
        <dbReference type="ARBA" id="ARBA00048348"/>
    </source>
</evidence>
<dbReference type="SMART" id="SM00947">
    <property type="entry name" value="Pro_CA"/>
    <property type="match status" value="1"/>
</dbReference>
<evidence type="ECO:0000256" key="3">
    <source>
        <dbReference type="ARBA" id="ARBA00022723"/>
    </source>
</evidence>
<dbReference type="Gene3D" id="3.40.1050.10">
    <property type="entry name" value="Carbonic anhydrase"/>
    <property type="match status" value="1"/>
</dbReference>
<keyword evidence="3 7" id="KW-0479">Metal-binding</keyword>
<comment type="catalytic activity">
    <reaction evidence="6">
        <text>hydrogencarbonate + H(+) = CO2 + H2O</text>
        <dbReference type="Rhea" id="RHEA:10748"/>
        <dbReference type="ChEBI" id="CHEBI:15377"/>
        <dbReference type="ChEBI" id="CHEBI:15378"/>
        <dbReference type="ChEBI" id="CHEBI:16526"/>
        <dbReference type="ChEBI" id="CHEBI:17544"/>
        <dbReference type="EC" id="4.2.1.1"/>
    </reaction>
</comment>
<comment type="cofactor">
    <cofactor evidence="7">
        <name>Zn(2+)</name>
        <dbReference type="ChEBI" id="CHEBI:29105"/>
    </cofactor>
    <text evidence="7">Binds 1 zinc ion per subunit.</text>
</comment>
<dbReference type="PANTHER" id="PTHR43175">
    <property type="entry name" value="CARBONIC ANHYDRASE"/>
    <property type="match status" value="1"/>
</dbReference>
<feature type="binding site" evidence="7">
    <location>
        <position position="95"/>
    </location>
    <ligand>
        <name>Zn(2+)</name>
        <dbReference type="ChEBI" id="CHEBI:29105"/>
    </ligand>
</feature>
<dbReference type="InterPro" id="IPR001765">
    <property type="entry name" value="Carbonic_anhydrase"/>
</dbReference>
<reference evidence="8 9" key="1">
    <citation type="submission" date="2020-07" db="EMBL/GenBank/DDBJ databases">
        <title>Sequencing the genomes of 1000 actinobacteria strains.</title>
        <authorList>
            <person name="Klenk H.-P."/>
        </authorList>
    </citation>
    <scope>NUCLEOTIDE SEQUENCE [LARGE SCALE GENOMIC DNA]</scope>
    <source>
        <strain evidence="8 9">DSM 7487</strain>
    </source>
</reference>
<feature type="binding site" evidence="7">
    <location>
        <position position="39"/>
    </location>
    <ligand>
        <name>Zn(2+)</name>
        <dbReference type="ChEBI" id="CHEBI:29105"/>
    </ligand>
</feature>
<organism evidence="8 9">
    <name type="scientific">Kineococcus aurantiacus</name>
    <dbReference type="NCBI Taxonomy" id="37633"/>
    <lineage>
        <taxon>Bacteria</taxon>
        <taxon>Bacillati</taxon>
        <taxon>Actinomycetota</taxon>
        <taxon>Actinomycetes</taxon>
        <taxon>Kineosporiales</taxon>
        <taxon>Kineosporiaceae</taxon>
        <taxon>Kineococcus</taxon>
    </lineage>
</organism>
<protein>
    <recommendedName>
        <fullName evidence="2">carbonic anhydrase</fullName>
        <ecNumber evidence="2">4.2.1.1</ecNumber>
    </recommendedName>
</protein>
<evidence type="ECO:0000256" key="7">
    <source>
        <dbReference type="PIRSR" id="PIRSR601765-1"/>
    </source>
</evidence>